<evidence type="ECO:0000256" key="2">
    <source>
        <dbReference type="SAM" id="Coils"/>
    </source>
</evidence>
<dbReference type="PaxDb" id="6239-F53F10.1"/>
<evidence type="ECO:0000313" key="5">
    <source>
        <dbReference type="WormBase" id="F53F10.1"/>
    </source>
</evidence>
<dbReference type="KEGG" id="cel:CELE_F53F10.1"/>
<dbReference type="WormBase" id="F53F10.1">
    <property type="protein sequence ID" value="CE10980"/>
    <property type="gene ID" value="WBGene00018763"/>
</dbReference>
<dbReference type="EMBL" id="BX284601">
    <property type="protein sequence ID" value="CCD66418.1"/>
    <property type="molecule type" value="Genomic_DNA"/>
</dbReference>
<proteinExistence type="evidence at protein level"/>
<dbReference type="GO" id="GO:0005739">
    <property type="term" value="C:mitochondrion"/>
    <property type="evidence" value="ECO:0007005"/>
    <property type="project" value="WormBase"/>
</dbReference>
<dbReference type="SMR" id="O01580"/>
<dbReference type="STRING" id="6239.F53F10.1.1"/>
<reference evidence="3 4" key="1">
    <citation type="journal article" date="1998" name="Science">
        <title>Genome sequence of the nematode C. elegans: a platform for investigating biology.</title>
        <authorList>
            <consortium name="The C. elegans sequencing consortium"/>
            <person name="Sulson J.E."/>
            <person name="Waterston R."/>
        </authorList>
    </citation>
    <scope>NUCLEOTIDE SEQUENCE [LARGE SCALE GENOMIC DNA]</scope>
    <source>
        <strain evidence="3 4">Bristol N2</strain>
    </source>
</reference>
<evidence type="ECO:0000256" key="1">
    <source>
        <dbReference type="ARBA" id="ARBA00023054"/>
    </source>
</evidence>
<dbReference type="HOGENOM" id="CLU_101513_0_0_1"/>
<dbReference type="PANTHER" id="PTHR46292:SF2">
    <property type="entry name" value="COILED-COIL DOMAIN-CONTAINING PROTEIN 102B"/>
    <property type="match status" value="1"/>
</dbReference>
<dbReference type="FunCoup" id="O01580">
    <property type="interactions" value="174"/>
</dbReference>
<dbReference type="UCSC" id="F53F10.1">
    <property type="organism name" value="c. elegans"/>
</dbReference>
<dbReference type="AGR" id="WB:WBGene00018763"/>
<feature type="coiled-coil region" evidence="2">
    <location>
        <begin position="82"/>
        <end position="109"/>
    </location>
</feature>
<evidence type="ECO:0000313" key="4">
    <source>
        <dbReference type="Proteomes" id="UP000001940"/>
    </source>
</evidence>
<feature type="coiled-coil region" evidence="2">
    <location>
        <begin position="184"/>
        <end position="235"/>
    </location>
</feature>
<organism evidence="3 4">
    <name type="scientific">Caenorhabditis elegans</name>
    <dbReference type="NCBI Taxonomy" id="6239"/>
    <lineage>
        <taxon>Eukaryota</taxon>
        <taxon>Metazoa</taxon>
        <taxon>Ecdysozoa</taxon>
        <taxon>Nematoda</taxon>
        <taxon>Chromadorea</taxon>
        <taxon>Rhabditida</taxon>
        <taxon>Rhabditina</taxon>
        <taxon>Rhabditomorpha</taxon>
        <taxon>Rhabditoidea</taxon>
        <taxon>Rhabditidae</taxon>
        <taxon>Peloderinae</taxon>
        <taxon>Caenorhabditis</taxon>
    </lineage>
</organism>
<name>O01580_CAEEL</name>
<dbReference type="GeneID" id="171959"/>
<dbReference type="PIR" id="T25799">
    <property type="entry name" value="T25799"/>
</dbReference>
<dbReference type="PhylomeDB" id="O01580"/>
<dbReference type="eggNOG" id="ENOG502QSJ6">
    <property type="taxonomic scope" value="Eukaryota"/>
</dbReference>
<keyword evidence="1 2" id="KW-0175">Coiled coil</keyword>
<evidence type="ECO:0000313" key="3">
    <source>
        <dbReference type="EMBL" id="CCD66418.1"/>
    </source>
</evidence>
<dbReference type="PANTHER" id="PTHR46292">
    <property type="entry name" value="COILED-COIL DOMAIN-CONTAINING PROTEIN 102A"/>
    <property type="match status" value="1"/>
</dbReference>
<dbReference type="RefSeq" id="NP_491236.1">
    <property type="nucleotide sequence ID" value="NM_058835.6"/>
</dbReference>
<dbReference type="OMA" id="WRNRWSA"/>
<dbReference type="IntAct" id="O01580">
    <property type="interactions" value="1"/>
</dbReference>
<keyword evidence="4" id="KW-1185">Reference proteome</keyword>
<comment type="interaction">
    <interactant intactId="EBI-327154">
        <id>O01580</id>
    </interactant>
    <interactant intactId="EBI-316403">
        <id>Q22227</id>
        <label>mig-5</label>
    </interactant>
    <organismsDiffer>false</organismsDiffer>
    <experiments>4</experiments>
</comment>
<dbReference type="CTD" id="171959"/>
<dbReference type="Bgee" id="WBGene00018763">
    <property type="expression patterns" value="Expressed in larva and 3 other cell types or tissues"/>
</dbReference>
<protein>
    <submittedName>
        <fullName evidence="3">Coiled-coil domain-containing protein 102A</fullName>
    </submittedName>
</protein>
<gene>
    <name evidence="3" type="ORF">CELE_F53F10.1</name>
    <name evidence="3 5" type="ORF">F53F10.1</name>
</gene>
<dbReference type="AlphaFoldDB" id="O01580"/>
<dbReference type="DIP" id="DIP-24520N"/>
<dbReference type="OrthoDB" id="5984396at2759"/>
<accession>O01580</accession>
<sequence length="241" mass="28100">MADSIASIGNRYIDNNDTDMHFLRTWAVRRCQHTDWDICERIRLGELKEARDRAAQMEKTMRWWSSCTADWRNRWSAVRDERNRAREEAETLRLNYDLLLEEKRFLAEQLYHVDSESDEPKLEISQKPEIDGTKRNAVVQTIHSISCDPPSILVKSYSAAQIEAVLREPSVDEPPVETTKSDINEELKAENEFLKDQANELNKCREKIETDGKTIQDLRLRIQSMERELMAAKNSKRASSS</sequence>
<dbReference type="Proteomes" id="UP000001940">
    <property type="component" value="Chromosome I"/>
</dbReference>
<dbReference type="InParanoid" id="O01580"/>